<reference evidence="2" key="1">
    <citation type="submission" date="2016-11" db="EMBL/GenBank/DDBJ databases">
        <title>Borrelia afzelii Genome sequencing and assembly.</title>
        <authorList>
            <person name="Bontemps-Gallo S."/>
        </authorList>
    </citation>
    <scope>NUCLEOTIDE SEQUENCE</scope>
    <source>
        <strain evidence="2">BO23</strain>
        <plasmid evidence="2">unnamed</plasmid>
    </source>
</reference>
<protein>
    <submittedName>
        <fullName evidence="2">Uncharacterized protein</fullName>
    </submittedName>
</protein>
<keyword evidence="1" id="KW-0472">Membrane</keyword>
<dbReference type="RefSeq" id="WP_012579134.1">
    <property type="nucleotide sequence ID" value="NZ_CAXOVK010000013.1"/>
</dbReference>
<evidence type="ECO:0000256" key="1">
    <source>
        <dbReference type="SAM" id="Phobius"/>
    </source>
</evidence>
<name>A0A1L4DGL7_BORAF</name>
<gene>
    <name evidence="2" type="ORF">BLA32_05575</name>
    <name evidence="3" type="ORF">BLA32_06315</name>
</gene>
<dbReference type="EMBL" id="CP018290">
    <property type="protein sequence ID" value="APJ09471.1"/>
    <property type="molecule type" value="Genomic_DNA"/>
</dbReference>
<sequence length="175" mass="21061">MYANKVLDFYDNLGKKLKKEIDRLYRTDQVTLEKKRQIYSAYEVIQEYKRKIGKSIYEVINDTLGPEKEFIKEVLKDKYLIKKHSSKDIKFDFSYKEGILKKCLDRLGEDKSINFLLFVHRILQNINQKISKQKQIYLIIEFAYFLFINIHYYDKKIFTSKNLISAVKSFSKIIE</sequence>
<geneLocation type="plasmid" evidence="2">
    <name>unnamed</name>
</geneLocation>
<evidence type="ECO:0000313" key="2">
    <source>
        <dbReference type="EMBL" id="APJ09336.1"/>
    </source>
</evidence>
<accession>A0A1L4DGL7</accession>
<dbReference type="AlphaFoldDB" id="A0A1L4DGL7"/>
<feature type="transmembrane region" description="Helical" evidence="1">
    <location>
        <begin position="136"/>
        <end position="153"/>
    </location>
</feature>
<proteinExistence type="predicted"/>
<organism evidence="2">
    <name type="scientific">Borreliella afzelii</name>
    <name type="common">Borrelia afzelii</name>
    <dbReference type="NCBI Taxonomy" id="29518"/>
    <lineage>
        <taxon>Bacteria</taxon>
        <taxon>Pseudomonadati</taxon>
        <taxon>Spirochaetota</taxon>
        <taxon>Spirochaetia</taxon>
        <taxon>Spirochaetales</taxon>
        <taxon>Borreliaceae</taxon>
        <taxon>Borreliella</taxon>
    </lineage>
</organism>
<dbReference type="Pfam" id="PF04867">
    <property type="entry name" value="DUF643"/>
    <property type="match status" value="1"/>
</dbReference>
<keyword evidence="1" id="KW-0812">Transmembrane</keyword>
<keyword evidence="2" id="KW-0614">Plasmid</keyword>
<dbReference type="InterPro" id="IPR006951">
    <property type="entry name" value="DUF643"/>
</dbReference>
<keyword evidence="1" id="KW-1133">Transmembrane helix</keyword>
<evidence type="ECO:0000313" key="3">
    <source>
        <dbReference type="EMBL" id="APJ09471.1"/>
    </source>
</evidence>
<dbReference type="EMBL" id="CP018270">
    <property type="protein sequence ID" value="APJ09336.1"/>
    <property type="molecule type" value="Genomic_DNA"/>
</dbReference>